<dbReference type="Pfam" id="PF04389">
    <property type="entry name" value="Peptidase_M28"/>
    <property type="match status" value="1"/>
</dbReference>
<dbReference type="AlphaFoldDB" id="A0AAP2Z675"/>
<organism evidence="2 3">
    <name type="scientific">Natronosalvus hydrolyticus</name>
    <dbReference type="NCBI Taxonomy" id="2979988"/>
    <lineage>
        <taxon>Archaea</taxon>
        <taxon>Methanobacteriati</taxon>
        <taxon>Methanobacteriota</taxon>
        <taxon>Stenosarchaea group</taxon>
        <taxon>Halobacteria</taxon>
        <taxon>Halobacteriales</taxon>
        <taxon>Natrialbaceae</taxon>
        <taxon>Natronosalvus</taxon>
    </lineage>
</organism>
<evidence type="ECO:0000313" key="3">
    <source>
        <dbReference type="Proteomes" id="UP001321047"/>
    </source>
</evidence>
<keyword evidence="3" id="KW-1185">Reference proteome</keyword>
<dbReference type="RefSeq" id="WP_342807299.1">
    <property type="nucleotide sequence ID" value="NZ_JAOPJZ010000003.1"/>
</dbReference>
<evidence type="ECO:0000259" key="1">
    <source>
        <dbReference type="Pfam" id="PF04389"/>
    </source>
</evidence>
<dbReference type="Gene3D" id="3.50.30.30">
    <property type="match status" value="1"/>
</dbReference>
<dbReference type="PANTHER" id="PTHR10404:SF46">
    <property type="entry name" value="VACUOLAR PROTEIN SORTING-ASSOCIATED PROTEIN 70"/>
    <property type="match status" value="1"/>
</dbReference>
<comment type="caution">
    <text evidence="2">The sequence shown here is derived from an EMBL/GenBank/DDBJ whole genome shotgun (WGS) entry which is preliminary data.</text>
</comment>
<name>A0AAP2Z675_9EURY</name>
<sequence length="596" mass="65068">MARATALYEGEASVSGFEKELFDDISETEPWALVERFADLERVSGTEDEREAAAYLEERLEAHDIAYTTYEPELWLSTPHSAELSATAPVEESFDSAKTVSFAGAGTVEAEVEFLEGPSINTMEEMLSASIETIDRDVEGKVVLLETMSLGIETIQTVQEAGAAALLGIHPHENEPHEGIATPVWGGIPDESERERLPEIPIVNVSRTDGDRLLELAAAEQPLEVELTADVTRDWAACPLVLAQISGEADPDNDDFVLAHGHYDSWYVGITDNATGDAALLELARVFNDHREQLERDLWVAWWPGHSTGRYAGSTWFADEFAQALLERCVAQVNIDSPGAADAAEFADMTMWMPEADPLCRAAIDDVAGKDTSENRPPRAGDYSFNNLGLSGLFMLSSNIPADVREERGYHPVGGSGGNSNAWHLSTDTIDKADPEVLVRDTRVHAVAIARLLTDDVLPLDHRRTVARHQDIVAGYDETAGEHFDLSPVRTELETLANGVDALYAAIDDGTIESEAANEAIKSLSRALVHVNYASEGRFEQDPAIDRPPYPALEPVTALSDLEGDAYRFRQTHLKRAMNAVVADLRAARDAVPVNP</sequence>
<evidence type="ECO:0000313" key="2">
    <source>
        <dbReference type="EMBL" id="MCU4751469.1"/>
    </source>
</evidence>
<dbReference type="EMBL" id="JAOPJZ010000003">
    <property type="protein sequence ID" value="MCU4751469.1"/>
    <property type="molecule type" value="Genomic_DNA"/>
</dbReference>
<accession>A0AAP2Z675</accession>
<dbReference type="InterPro" id="IPR007484">
    <property type="entry name" value="Peptidase_M28"/>
</dbReference>
<dbReference type="SUPFAM" id="SSF53187">
    <property type="entry name" value="Zn-dependent exopeptidases"/>
    <property type="match status" value="1"/>
</dbReference>
<dbReference type="Gene3D" id="3.40.630.10">
    <property type="entry name" value="Zn peptidases"/>
    <property type="match status" value="1"/>
</dbReference>
<protein>
    <submittedName>
        <fullName evidence="2">M28 family metallopeptidase</fullName>
    </submittedName>
</protein>
<feature type="domain" description="Peptidase M28" evidence="1">
    <location>
        <begin position="242"/>
        <end position="442"/>
    </location>
</feature>
<dbReference type="Proteomes" id="UP001321047">
    <property type="component" value="Unassembled WGS sequence"/>
</dbReference>
<reference evidence="2 3" key="1">
    <citation type="submission" date="2022-09" db="EMBL/GenBank/DDBJ databases">
        <title>Enrichment on poylsaccharides allowed isolation of novel metabolic and taxonomic groups of Haloarchaea.</title>
        <authorList>
            <person name="Sorokin D.Y."/>
            <person name="Elcheninov A.G."/>
            <person name="Khizhniak T.V."/>
            <person name="Kolganova T.V."/>
            <person name="Kublanov I.V."/>
        </authorList>
    </citation>
    <scope>NUCLEOTIDE SEQUENCE [LARGE SCALE GENOMIC DNA]</scope>
    <source>
        <strain evidence="2 3">AArc-curdl1</strain>
    </source>
</reference>
<gene>
    <name evidence="2" type="ORF">OB919_05665</name>
</gene>
<dbReference type="PANTHER" id="PTHR10404">
    <property type="entry name" value="N-ACETYLATED-ALPHA-LINKED ACIDIC DIPEPTIDASE"/>
    <property type="match status" value="1"/>
</dbReference>
<proteinExistence type="predicted"/>
<dbReference type="InterPro" id="IPR039373">
    <property type="entry name" value="Peptidase_M28B"/>
</dbReference>